<name>T1GAJ2_MEGSC</name>
<keyword evidence="3" id="KW-1185">Reference proteome</keyword>
<evidence type="ECO:0000313" key="3">
    <source>
        <dbReference type="Proteomes" id="UP000015102"/>
    </source>
</evidence>
<accession>T1GAJ2</accession>
<dbReference type="InterPro" id="IPR015421">
    <property type="entry name" value="PyrdxlP-dep_Trfase_major"/>
</dbReference>
<dbReference type="Pfam" id="PF00155">
    <property type="entry name" value="Aminotran_1_2"/>
    <property type="match status" value="1"/>
</dbReference>
<evidence type="ECO:0000259" key="1">
    <source>
        <dbReference type="Pfam" id="PF00155"/>
    </source>
</evidence>
<dbReference type="Proteomes" id="UP000015102">
    <property type="component" value="Unassembled WGS sequence"/>
</dbReference>
<dbReference type="InterPro" id="IPR015424">
    <property type="entry name" value="PyrdxlP-dep_Trfase"/>
</dbReference>
<dbReference type="InterPro" id="IPR004839">
    <property type="entry name" value="Aminotransferase_I/II_large"/>
</dbReference>
<feature type="domain" description="Aminotransferase class I/classII large" evidence="1">
    <location>
        <begin position="43"/>
        <end position="405"/>
    </location>
</feature>
<dbReference type="EMBL" id="CAQQ02185643">
    <property type="status" value="NOT_ANNOTATED_CDS"/>
    <property type="molecule type" value="Genomic_DNA"/>
</dbReference>
<dbReference type="Gene3D" id="3.90.1150.10">
    <property type="entry name" value="Aspartate Aminotransferase, domain 1"/>
    <property type="match status" value="1"/>
</dbReference>
<dbReference type="InterPro" id="IPR015422">
    <property type="entry name" value="PyrdxlP-dep_Trfase_small"/>
</dbReference>
<dbReference type="SUPFAM" id="SSF53383">
    <property type="entry name" value="PLP-dependent transferases"/>
    <property type="match status" value="1"/>
</dbReference>
<evidence type="ECO:0000313" key="2">
    <source>
        <dbReference type="EnsemblMetazoa" id="MESCA000249-PA"/>
    </source>
</evidence>
<dbReference type="CDD" id="cd00609">
    <property type="entry name" value="AAT_like"/>
    <property type="match status" value="1"/>
</dbReference>
<dbReference type="STRING" id="36166.T1GAJ2"/>
<dbReference type="AlphaFoldDB" id="T1GAJ2"/>
<dbReference type="GO" id="GO:0047536">
    <property type="term" value="F:2-aminoadipate transaminase activity"/>
    <property type="evidence" value="ECO:0007669"/>
    <property type="project" value="TreeGrafter"/>
</dbReference>
<sequence>MDYKKRIESREDSYASGTSFDISYDTCINLSFGLVGAENLGEVSKMVRAATKHCLDEEEKDPNFSLFQYGPPAGPLSTRKELSKFLSEAYCEKVYSEDLFLTNGASNGLNYILSALIEPNGYVRSCIHDVLQNYSTIHRIKNNHTKITSEGCDLAEFEEKLKTLERKSPRTKLFSIAYYTTTVFNNPTGITFSKNVCEGLIALARKYDFFIISEDVYNIYTYKGPVAKRLYSYDRIDDDDYKGNVLSNGTFSKYLSPGMRIGWMELPPRIKEAMVYHGLPASSGGLNQFTMAIVKSMLKLGLAQNHINNMKESLSERMNICVSILHKHLPKGCSFQEPIGGIFIWIVLPVGKSAKQLLPLAKGKYNVFYLCGDVFRASSENCKFENCLRVSISYYTKDKLAIGLRSLCEAIREYVRM</sequence>
<dbReference type="OMA" id="MIALDSM"/>
<dbReference type="Gene3D" id="3.40.640.10">
    <property type="entry name" value="Type I PLP-dependent aspartate aminotransferase-like (Major domain)"/>
    <property type="match status" value="1"/>
</dbReference>
<protein>
    <recommendedName>
        <fullName evidence="1">Aminotransferase class I/classII large domain-containing protein</fullName>
    </recommendedName>
</protein>
<dbReference type="GO" id="GO:0030170">
    <property type="term" value="F:pyridoxal phosphate binding"/>
    <property type="evidence" value="ECO:0007669"/>
    <property type="project" value="InterPro"/>
</dbReference>
<reference evidence="3" key="1">
    <citation type="submission" date="2013-02" db="EMBL/GenBank/DDBJ databases">
        <authorList>
            <person name="Hughes D."/>
        </authorList>
    </citation>
    <scope>NUCLEOTIDE SEQUENCE</scope>
    <source>
        <strain>Durham</strain>
        <strain evidence="3">NC isolate 2 -- Noor lab</strain>
    </source>
</reference>
<dbReference type="PANTHER" id="PTHR42858">
    <property type="entry name" value="AMINOTRANSFERASE"/>
    <property type="match status" value="1"/>
</dbReference>
<dbReference type="HOGENOM" id="CLU_017584_0_6_1"/>
<reference evidence="2" key="2">
    <citation type="submission" date="2015-06" db="UniProtKB">
        <authorList>
            <consortium name="EnsemblMetazoa"/>
        </authorList>
    </citation>
    <scope>IDENTIFICATION</scope>
</reference>
<proteinExistence type="predicted"/>
<dbReference type="EnsemblMetazoa" id="MESCA000249-RA">
    <property type="protein sequence ID" value="MESCA000249-PA"/>
    <property type="gene ID" value="MESCA000249"/>
</dbReference>
<organism evidence="2 3">
    <name type="scientific">Megaselia scalaris</name>
    <name type="common">Humpbacked fly</name>
    <name type="synonym">Phora scalaris</name>
    <dbReference type="NCBI Taxonomy" id="36166"/>
    <lineage>
        <taxon>Eukaryota</taxon>
        <taxon>Metazoa</taxon>
        <taxon>Ecdysozoa</taxon>
        <taxon>Arthropoda</taxon>
        <taxon>Hexapoda</taxon>
        <taxon>Insecta</taxon>
        <taxon>Pterygota</taxon>
        <taxon>Neoptera</taxon>
        <taxon>Endopterygota</taxon>
        <taxon>Diptera</taxon>
        <taxon>Brachycera</taxon>
        <taxon>Muscomorpha</taxon>
        <taxon>Platypezoidea</taxon>
        <taxon>Phoridae</taxon>
        <taxon>Megaseliini</taxon>
        <taxon>Megaselia</taxon>
    </lineage>
</organism>
<dbReference type="PANTHER" id="PTHR42858:SF1">
    <property type="entry name" value="LD15494P"/>
    <property type="match status" value="1"/>
</dbReference>